<evidence type="ECO:0008006" key="3">
    <source>
        <dbReference type="Google" id="ProtNLM"/>
    </source>
</evidence>
<gene>
    <name evidence="1" type="ORF">HPHPA11_0610</name>
</gene>
<sequence length="50" mass="5919">MFNNNDFKDYRKLLGFGSQNAFKEFLGTKDIQPCVDFNYLNALKKRLIEI</sequence>
<dbReference type="PATRIC" id="fig|992035.3.peg.596"/>
<organism evidence="1 2">
    <name type="scientific">Helicobacter pylori Hp A-11</name>
    <dbReference type="NCBI Taxonomy" id="992035"/>
    <lineage>
        <taxon>Bacteria</taxon>
        <taxon>Pseudomonadati</taxon>
        <taxon>Campylobacterota</taxon>
        <taxon>Epsilonproteobacteria</taxon>
        <taxon>Campylobacterales</taxon>
        <taxon>Helicobacteraceae</taxon>
        <taxon>Helicobacter</taxon>
    </lineage>
</organism>
<dbReference type="Proteomes" id="UP000012243">
    <property type="component" value="Unassembled WGS sequence"/>
</dbReference>
<protein>
    <recommendedName>
        <fullName evidence="3">Restriction endonuclease</fullName>
    </recommendedName>
</protein>
<name>N4TS00_HELPX</name>
<reference evidence="1 2" key="1">
    <citation type="submission" date="2013-02" db="EMBL/GenBank/DDBJ databases">
        <title>Comparative Sequence Analysis of H. pylori Isolates.</title>
        <authorList>
            <person name="Blanchard T.G."/>
            <person name="Czinn S.J."/>
            <person name="McCracken C.M."/>
            <person name="Abolude K.A."/>
            <person name="Shefchek K.S."/>
            <person name="Maroo A.M."/>
            <person name="Santana-Cruz I.S."/>
            <person name="Tallon L.J."/>
            <person name="Ficke F.W.F."/>
        </authorList>
    </citation>
    <scope>NUCLEOTIDE SEQUENCE [LARGE SCALE GENOMIC DNA]</scope>
    <source>
        <strain evidence="1 2">Hp A-11</strain>
    </source>
</reference>
<evidence type="ECO:0000313" key="2">
    <source>
        <dbReference type="Proteomes" id="UP000012243"/>
    </source>
</evidence>
<dbReference type="EMBL" id="AOTW01000001">
    <property type="protein sequence ID" value="ENH59471.1"/>
    <property type="molecule type" value="Genomic_DNA"/>
</dbReference>
<comment type="caution">
    <text evidence="1">The sequence shown here is derived from an EMBL/GenBank/DDBJ whole genome shotgun (WGS) entry which is preliminary data.</text>
</comment>
<evidence type="ECO:0000313" key="1">
    <source>
        <dbReference type="EMBL" id="ENH59471.1"/>
    </source>
</evidence>
<proteinExistence type="predicted"/>
<dbReference type="AlphaFoldDB" id="N4TS00"/>
<accession>N4TS00</accession>